<dbReference type="PRINTS" id="PR01483">
    <property type="entry name" value="FASYNTHASE"/>
</dbReference>
<dbReference type="RefSeq" id="WP_377256178.1">
    <property type="nucleotide sequence ID" value="NZ_JBHLUH010000060.1"/>
</dbReference>
<dbReference type="EMBL" id="JBHLUH010000060">
    <property type="protein sequence ID" value="MFC0531561.1"/>
    <property type="molecule type" value="Genomic_DNA"/>
</dbReference>
<dbReference type="InterPro" id="IPR039569">
    <property type="entry name" value="FAS1-like_DH_region"/>
</dbReference>
<proteinExistence type="inferred from homology"/>
<accession>A0ABV6MA18</accession>
<reference evidence="5 6" key="1">
    <citation type="submission" date="2024-09" db="EMBL/GenBank/DDBJ databases">
        <authorList>
            <person name="Sun Q."/>
            <person name="Mori K."/>
        </authorList>
    </citation>
    <scope>NUCLEOTIDE SEQUENCE [LARGE SCALE GENOMIC DNA]</scope>
    <source>
        <strain evidence="5 6">TBRC 3947</strain>
    </source>
</reference>
<name>A0ABV6MA18_9ACTN</name>
<dbReference type="Proteomes" id="UP001589867">
    <property type="component" value="Unassembled WGS sequence"/>
</dbReference>
<dbReference type="CDD" id="cd03441">
    <property type="entry name" value="R_hydratase_like"/>
    <property type="match status" value="1"/>
</dbReference>
<gene>
    <name evidence="5" type="ORF">ACFFIA_28335</name>
</gene>
<comment type="caution">
    <text evidence="5">The sequence shown here is derived from an EMBL/GenBank/DDBJ whole genome shotgun (WGS) entry which is preliminary data.</text>
</comment>
<feature type="domain" description="FAS1-like dehydratase" evidence="4">
    <location>
        <begin position="6"/>
        <end position="124"/>
    </location>
</feature>
<evidence type="ECO:0000256" key="2">
    <source>
        <dbReference type="SAM" id="MobiDB-lite"/>
    </source>
</evidence>
<evidence type="ECO:0000259" key="3">
    <source>
        <dbReference type="Pfam" id="PF01575"/>
    </source>
</evidence>
<sequence>MFTIEQLGSWSKTVEFAVTRDRIAAYAAATNDPTPTHADGTVAPPVFAVVPGFGVMAEATLGVAPPEAASRILHGQHDIHITRPIVPGDLLRCRAQVIGVHARSSGVVVTTLLETTGGDGDPVNEQYFTGFFRGATHSGDAGRTAPEHRADPQASAGAPDLTIIQEIDADQPRRYAEASGDFMPIHLDDAFARKAGLPGVIVHGLCTMAFTSHALAGAGDPARLRRLAVRFSAPAFPGHAITTNAWRTGKHRYCFETVADGGTQVIKDGLAEYTA</sequence>
<dbReference type="Gene3D" id="3.10.129.10">
    <property type="entry name" value="Hotdog Thioesterase"/>
    <property type="match status" value="1"/>
</dbReference>
<dbReference type="Pfam" id="PF13452">
    <property type="entry name" value="FAS1_DH_region"/>
    <property type="match status" value="1"/>
</dbReference>
<evidence type="ECO:0000313" key="6">
    <source>
        <dbReference type="Proteomes" id="UP001589867"/>
    </source>
</evidence>
<dbReference type="Pfam" id="PF01575">
    <property type="entry name" value="MaoC_dehydratas"/>
    <property type="match status" value="1"/>
</dbReference>
<evidence type="ECO:0000259" key="4">
    <source>
        <dbReference type="Pfam" id="PF13452"/>
    </source>
</evidence>
<dbReference type="PANTHER" id="PTHR13078:SF56">
    <property type="entry name" value="PEROXISOMAL MULTIFUNCTIONAL ENZYME TYPE 2"/>
    <property type="match status" value="1"/>
</dbReference>
<dbReference type="InterPro" id="IPR003965">
    <property type="entry name" value="Fatty_acid_synthase"/>
</dbReference>
<feature type="domain" description="MaoC-like" evidence="3">
    <location>
        <begin position="165"/>
        <end position="259"/>
    </location>
</feature>
<dbReference type="InterPro" id="IPR002539">
    <property type="entry name" value="MaoC-like_dom"/>
</dbReference>
<feature type="region of interest" description="Disordered" evidence="2">
    <location>
        <begin position="138"/>
        <end position="158"/>
    </location>
</feature>
<dbReference type="SUPFAM" id="SSF54637">
    <property type="entry name" value="Thioesterase/thiol ester dehydrase-isomerase"/>
    <property type="match status" value="2"/>
</dbReference>
<comment type="similarity">
    <text evidence="1">Belongs to the enoyl-CoA hydratase/isomerase family.</text>
</comment>
<organism evidence="5 6">
    <name type="scientific">Phytohabitans kaempferiae</name>
    <dbReference type="NCBI Taxonomy" id="1620943"/>
    <lineage>
        <taxon>Bacteria</taxon>
        <taxon>Bacillati</taxon>
        <taxon>Actinomycetota</taxon>
        <taxon>Actinomycetes</taxon>
        <taxon>Micromonosporales</taxon>
        <taxon>Micromonosporaceae</taxon>
    </lineage>
</organism>
<evidence type="ECO:0000256" key="1">
    <source>
        <dbReference type="ARBA" id="ARBA00005254"/>
    </source>
</evidence>
<evidence type="ECO:0000313" key="5">
    <source>
        <dbReference type="EMBL" id="MFC0531561.1"/>
    </source>
</evidence>
<dbReference type="InterPro" id="IPR029069">
    <property type="entry name" value="HotDog_dom_sf"/>
</dbReference>
<keyword evidence="6" id="KW-1185">Reference proteome</keyword>
<dbReference type="PANTHER" id="PTHR13078">
    <property type="entry name" value="PEROXISOMAL MULTIFUNCTIONAL ENZYME TYPE 2-RELATED"/>
    <property type="match status" value="1"/>
</dbReference>
<protein>
    <submittedName>
        <fullName evidence="5">MaoC/PaaZ C-terminal domain-containing protein</fullName>
    </submittedName>
</protein>